<evidence type="ECO:0000313" key="14">
    <source>
        <dbReference type="Proteomes" id="UP000245202"/>
    </source>
</evidence>
<reference evidence="13 14" key="1">
    <citation type="submission" date="2017-08" db="EMBL/GenBank/DDBJ databases">
        <title>Substantial Increase in Enzyme Production by Combined Drug-Resistance Mutations in Paenibacillus agaridevorans.</title>
        <authorList>
            <person name="Tanaka Y."/>
            <person name="Funane K."/>
            <person name="Hosaka T."/>
            <person name="Shiwa Y."/>
            <person name="Fujita N."/>
            <person name="Miyazaki T."/>
            <person name="Yoshikawa H."/>
            <person name="Murakami K."/>
            <person name="Kasahara K."/>
            <person name="Inaoka T."/>
            <person name="Hiraga Y."/>
            <person name="Ochi K."/>
        </authorList>
    </citation>
    <scope>NUCLEOTIDE SEQUENCE [LARGE SCALE GENOMIC DNA]</scope>
    <source>
        <strain evidence="13 14">T-3040</strain>
    </source>
</reference>
<keyword evidence="4 11" id="KW-0138">CF(0)</keyword>
<evidence type="ECO:0000256" key="8">
    <source>
        <dbReference type="ARBA" id="ARBA00023065"/>
    </source>
</evidence>
<organism evidence="13 14">
    <name type="scientific">Paenibacillus agaridevorans</name>
    <dbReference type="NCBI Taxonomy" id="171404"/>
    <lineage>
        <taxon>Bacteria</taxon>
        <taxon>Bacillati</taxon>
        <taxon>Bacillota</taxon>
        <taxon>Bacilli</taxon>
        <taxon>Bacillales</taxon>
        <taxon>Paenibacillaceae</taxon>
        <taxon>Paenibacillus</taxon>
    </lineage>
</organism>
<protein>
    <recommendedName>
        <fullName evidence="11 12">ATP synthase subunit a</fullName>
    </recommendedName>
    <alternativeName>
        <fullName evidence="11">ATP synthase F0 sector subunit a</fullName>
    </alternativeName>
    <alternativeName>
        <fullName evidence="11">F-ATPase subunit 6</fullName>
    </alternativeName>
</protein>
<name>A0A2R5EX38_9BACL</name>
<feature type="transmembrane region" description="Helical" evidence="11">
    <location>
        <begin position="16"/>
        <end position="37"/>
    </location>
</feature>
<dbReference type="PANTHER" id="PTHR42823:SF3">
    <property type="entry name" value="ATP SYNTHASE SUBUNIT A, CHLOROPLASTIC"/>
    <property type="match status" value="1"/>
</dbReference>
<dbReference type="CDD" id="cd00310">
    <property type="entry name" value="ATP-synt_Fo_a_6"/>
    <property type="match status" value="1"/>
</dbReference>
<keyword evidence="14" id="KW-1185">Reference proteome</keyword>
<evidence type="ECO:0000256" key="12">
    <source>
        <dbReference type="RuleBase" id="RU000483"/>
    </source>
</evidence>
<dbReference type="InterPro" id="IPR000568">
    <property type="entry name" value="ATP_synth_F0_asu"/>
</dbReference>
<keyword evidence="10 11" id="KW-0066">ATP synthesis</keyword>
<dbReference type="PANTHER" id="PTHR42823">
    <property type="entry name" value="ATP SYNTHASE SUBUNIT A, CHLOROPLASTIC"/>
    <property type="match status" value="1"/>
</dbReference>
<feature type="transmembrane region" description="Helical" evidence="11">
    <location>
        <begin position="75"/>
        <end position="98"/>
    </location>
</feature>
<keyword evidence="8 11" id="KW-0406">Ion transport</keyword>
<dbReference type="GO" id="GO:0005886">
    <property type="term" value="C:plasma membrane"/>
    <property type="evidence" value="ECO:0007669"/>
    <property type="project" value="UniProtKB-SubCell"/>
</dbReference>
<dbReference type="SUPFAM" id="SSF81336">
    <property type="entry name" value="F1F0 ATP synthase subunit A"/>
    <property type="match status" value="1"/>
</dbReference>
<dbReference type="PRINTS" id="PR00123">
    <property type="entry name" value="ATPASEA"/>
</dbReference>
<evidence type="ECO:0000256" key="5">
    <source>
        <dbReference type="ARBA" id="ARBA00022692"/>
    </source>
</evidence>
<dbReference type="GO" id="GO:0042777">
    <property type="term" value="P:proton motive force-driven plasma membrane ATP synthesis"/>
    <property type="evidence" value="ECO:0007669"/>
    <property type="project" value="TreeGrafter"/>
</dbReference>
<dbReference type="RefSeq" id="WP_108994770.1">
    <property type="nucleotide sequence ID" value="NZ_BDQX01000292.1"/>
</dbReference>
<dbReference type="Gene3D" id="1.20.120.220">
    <property type="entry name" value="ATP synthase, F0 complex, subunit A"/>
    <property type="match status" value="1"/>
</dbReference>
<comment type="function">
    <text evidence="11 12">Key component of the proton channel; it plays a direct role in the translocation of protons across the membrane.</text>
</comment>
<keyword evidence="6 11" id="KW-0375">Hydrogen ion transport</keyword>
<dbReference type="GO" id="GO:0045259">
    <property type="term" value="C:proton-transporting ATP synthase complex"/>
    <property type="evidence" value="ECO:0007669"/>
    <property type="project" value="UniProtKB-KW"/>
</dbReference>
<evidence type="ECO:0000256" key="2">
    <source>
        <dbReference type="ARBA" id="ARBA00006810"/>
    </source>
</evidence>
<evidence type="ECO:0000256" key="4">
    <source>
        <dbReference type="ARBA" id="ARBA00022547"/>
    </source>
</evidence>
<dbReference type="EMBL" id="BDQX01000292">
    <property type="protein sequence ID" value="GBG10219.1"/>
    <property type="molecule type" value="Genomic_DNA"/>
</dbReference>
<keyword evidence="9 11" id="KW-0472">Membrane</keyword>
<dbReference type="InterPro" id="IPR035908">
    <property type="entry name" value="F0_ATP_A_sf"/>
</dbReference>
<gene>
    <name evidence="11" type="primary">atpB</name>
    <name evidence="13" type="ORF">PAT3040_04937</name>
</gene>
<keyword evidence="7 11" id="KW-1133">Transmembrane helix</keyword>
<keyword evidence="5 11" id="KW-0812">Transmembrane</keyword>
<evidence type="ECO:0000256" key="7">
    <source>
        <dbReference type="ARBA" id="ARBA00022989"/>
    </source>
</evidence>
<keyword evidence="11" id="KW-1003">Cell membrane</keyword>
<sequence length="261" mass="29053">MHLFPIVNVFGIDFDLAAIIAILVSCVITFVVARLAVRNLSVDKPSKMQNFMEWAVDFMHGTIASSMPVHKVRPYLALGMTLIMFIFISNLLGLPFMVVTDAHEPIKWLGIDQAYLDSHGGAAHIAWWKSPTADLAVTAGLALVVFVLVHFLGLKLNRKHYLHHYFHPYPVFFPVNIIETIAKPLTLALRLYANIYAGEVLISTILMMGFAGIPFMIAWQGFSIFVGAIQAFLFTVLTMVYISQATVHDDDEHVEAAAAKH</sequence>
<dbReference type="Pfam" id="PF00119">
    <property type="entry name" value="ATP-synt_A"/>
    <property type="match status" value="1"/>
</dbReference>
<comment type="subcellular location">
    <subcellularLocation>
        <location evidence="11 12">Cell membrane</location>
        <topology evidence="11 12">Multi-pass membrane protein</topology>
    </subcellularLocation>
    <subcellularLocation>
        <location evidence="1">Membrane</location>
        <topology evidence="1">Multi-pass membrane protein</topology>
    </subcellularLocation>
</comment>
<dbReference type="InterPro" id="IPR023011">
    <property type="entry name" value="ATP_synth_F0_asu_AS"/>
</dbReference>
<evidence type="ECO:0000256" key="1">
    <source>
        <dbReference type="ARBA" id="ARBA00004141"/>
    </source>
</evidence>
<dbReference type="GO" id="GO:0046933">
    <property type="term" value="F:proton-transporting ATP synthase activity, rotational mechanism"/>
    <property type="evidence" value="ECO:0007669"/>
    <property type="project" value="UniProtKB-UniRule"/>
</dbReference>
<accession>A0A2R5EX38</accession>
<proteinExistence type="inferred from homology"/>
<dbReference type="InterPro" id="IPR045082">
    <property type="entry name" value="ATP_syn_F0_a_bact/chloroplast"/>
</dbReference>
<feature type="transmembrane region" description="Helical" evidence="11">
    <location>
        <begin position="135"/>
        <end position="154"/>
    </location>
</feature>
<evidence type="ECO:0000313" key="13">
    <source>
        <dbReference type="EMBL" id="GBG10219.1"/>
    </source>
</evidence>
<evidence type="ECO:0000256" key="10">
    <source>
        <dbReference type="ARBA" id="ARBA00023310"/>
    </source>
</evidence>
<dbReference type="Proteomes" id="UP000245202">
    <property type="component" value="Unassembled WGS sequence"/>
</dbReference>
<feature type="transmembrane region" description="Helical" evidence="11">
    <location>
        <begin position="191"/>
        <end position="211"/>
    </location>
</feature>
<evidence type="ECO:0000256" key="6">
    <source>
        <dbReference type="ARBA" id="ARBA00022781"/>
    </source>
</evidence>
<dbReference type="PROSITE" id="PS00449">
    <property type="entry name" value="ATPASE_A"/>
    <property type="match status" value="1"/>
</dbReference>
<dbReference type="NCBIfam" id="TIGR01131">
    <property type="entry name" value="ATP_synt_6_or_A"/>
    <property type="match status" value="1"/>
</dbReference>
<evidence type="ECO:0000256" key="11">
    <source>
        <dbReference type="HAMAP-Rule" id="MF_01393"/>
    </source>
</evidence>
<keyword evidence="3 11" id="KW-0813">Transport</keyword>
<comment type="caution">
    <text evidence="13">The sequence shown here is derived from an EMBL/GenBank/DDBJ whole genome shotgun (WGS) entry which is preliminary data.</text>
</comment>
<evidence type="ECO:0000256" key="3">
    <source>
        <dbReference type="ARBA" id="ARBA00022448"/>
    </source>
</evidence>
<evidence type="ECO:0000256" key="9">
    <source>
        <dbReference type="ARBA" id="ARBA00023136"/>
    </source>
</evidence>
<dbReference type="HAMAP" id="MF_01393">
    <property type="entry name" value="ATP_synth_a_bact"/>
    <property type="match status" value="1"/>
</dbReference>
<comment type="similarity">
    <text evidence="2 11 12">Belongs to the ATPase A chain family.</text>
</comment>
<dbReference type="AlphaFoldDB" id="A0A2R5EX38"/>
<feature type="transmembrane region" description="Helical" evidence="11">
    <location>
        <begin position="217"/>
        <end position="242"/>
    </location>
</feature>